<protein>
    <submittedName>
        <fullName evidence="1">Uncharacterized protein</fullName>
    </submittedName>
</protein>
<dbReference type="EMBL" id="GBRH01182358">
    <property type="protein sequence ID" value="JAE15538.1"/>
    <property type="molecule type" value="Transcribed_RNA"/>
</dbReference>
<organism evidence="1">
    <name type="scientific">Arundo donax</name>
    <name type="common">Giant reed</name>
    <name type="synonym">Donax arundinaceus</name>
    <dbReference type="NCBI Taxonomy" id="35708"/>
    <lineage>
        <taxon>Eukaryota</taxon>
        <taxon>Viridiplantae</taxon>
        <taxon>Streptophyta</taxon>
        <taxon>Embryophyta</taxon>
        <taxon>Tracheophyta</taxon>
        <taxon>Spermatophyta</taxon>
        <taxon>Magnoliopsida</taxon>
        <taxon>Liliopsida</taxon>
        <taxon>Poales</taxon>
        <taxon>Poaceae</taxon>
        <taxon>PACMAD clade</taxon>
        <taxon>Arundinoideae</taxon>
        <taxon>Arundineae</taxon>
        <taxon>Arundo</taxon>
    </lineage>
</organism>
<reference evidence="1" key="1">
    <citation type="submission" date="2014-09" db="EMBL/GenBank/DDBJ databases">
        <authorList>
            <person name="Magalhaes I.L.F."/>
            <person name="Oliveira U."/>
            <person name="Santos F.R."/>
            <person name="Vidigal T.H.D.A."/>
            <person name="Brescovit A.D."/>
            <person name="Santos A.J."/>
        </authorList>
    </citation>
    <scope>NUCLEOTIDE SEQUENCE</scope>
    <source>
        <tissue evidence="1">Shoot tissue taken approximately 20 cm above the soil surface</tissue>
    </source>
</reference>
<evidence type="ECO:0000313" key="1">
    <source>
        <dbReference type="EMBL" id="JAE15538.1"/>
    </source>
</evidence>
<accession>A0A0A9G4J0</accession>
<name>A0A0A9G4J0_ARUDO</name>
<reference evidence="1" key="2">
    <citation type="journal article" date="2015" name="Data Brief">
        <title>Shoot transcriptome of the giant reed, Arundo donax.</title>
        <authorList>
            <person name="Barrero R.A."/>
            <person name="Guerrero F.D."/>
            <person name="Moolhuijzen P."/>
            <person name="Goolsby J.A."/>
            <person name="Tidwell J."/>
            <person name="Bellgard S.E."/>
            <person name="Bellgard M.I."/>
        </authorList>
    </citation>
    <scope>NUCLEOTIDE SEQUENCE</scope>
    <source>
        <tissue evidence="1">Shoot tissue taken approximately 20 cm above the soil surface</tissue>
    </source>
</reference>
<proteinExistence type="predicted"/>
<sequence>MKTMICQYLYIFKPTFGMSTLYFGKMLLFLIFFTLMCNSLGAVADFWSSH</sequence>
<dbReference type="AlphaFoldDB" id="A0A0A9G4J0"/>